<keyword evidence="1" id="KW-0732">Signal</keyword>
<dbReference type="InterPro" id="IPR042047">
    <property type="entry name" value="SleB_dom1"/>
</dbReference>
<dbReference type="AlphaFoldDB" id="A0A1H8ZVD3"/>
<dbReference type="Proteomes" id="UP000199647">
    <property type="component" value="Unassembled WGS sequence"/>
</dbReference>
<organism evidence="3 4">
    <name type="scientific">Faunimonas pinastri</name>
    <dbReference type="NCBI Taxonomy" id="1855383"/>
    <lineage>
        <taxon>Bacteria</taxon>
        <taxon>Pseudomonadati</taxon>
        <taxon>Pseudomonadota</taxon>
        <taxon>Alphaproteobacteria</taxon>
        <taxon>Hyphomicrobiales</taxon>
        <taxon>Afifellaceae</taxon>
        <taxon>Faunimonas</taxon>
    </lineage>
</organism>
<dbReference type="EMBL" id="FOFG01000001">
    <property type="protein sequence ID" value="SEP68207.1"/>
    <property type="molecule type" value="Genomic_DNA"/>
</dbReference>
<feature type="domain" description="Cell wall hydrolase SleB" evidence="2">
    <location>
        <begin position="304"/>
        <end position="414"/>
    </location>
</feature>
<gene>
    <name evidence="3" type="ORF">SAMN05216548_101247</name>
</gene>
<protein>
    <submittedName>
        <fullName evidence="3">Cell Wall Hydrolase</fullName>
    </submittedName>
</protein>
<evidence type="ECO:0000313" key="4">
    <source>
        <dbReference type="Proteomes" id="UP000199647"/>
    </source>
</evidence>
<evidence type="ECO:0000256" key="1">
    <source>
        <dbReference type="SAM" id="SignalP"/>
    </source>
</evidence>
<name>A0A1H8ZVD3_9HYPH</name>
<proteinExistence type="predicted"/>
<dbReference type="STRING" id="1855383.SAMN05216548_101247"/>
<dbReference type="Gene3D" id="1.10.10.2520">
    <property type="entry name" value="Cell wall hydrolase SleB, domain 1"/>
    <property type="match status" value="1"/>
</dbReference>
<evidence type="ECO:0000313" key="3">
    <source>
        <dbReference type="EMBL" id="SEP68207.1"/>
    </source>
</evidence>
<dbReference type="InterPro" id="IPR011105">
    <property type="entry name" value="Cell_wall_hydrolase_SleB"/>
</dbReference>
<accession>A0A1H8ZVD3</accession>
<feature type="chain" id="PRO_5011446167" evidence="1">
    <location>
        <begin position="27"/>
        <end position="422"/>
    </location>
</feature>
<dbReference type="GO" id="GO:0016787">
    <property type="term" value="F:hydrolase activity"/>
    <property type="evidence" value="ECO:0007669"/>
    <property type="project" value="UniProtKB-KW"/>
</dbReference>
<dbReference type="Pfam" id="PF07486">
    <property type="entry name" value="Hydrolase_2"/>
    <property type="match status" value="1"/>
</dbReference>
<feature type="signal peptide" evidence="1">
    <location>
        <begin position="1"/>
        <end position="26"/>
    </location>
</feature>
<evidence type="ECO:0000259" key="2">
    <source>
        <dbReference type="Pfam" id="PF07486"/>
    </source>
</evidence>
<reference evidence="3 4" key="1">
    <citation type="submission" date="2016-10" db="EMBL/GenBank/DDBJ databases">
        <authorList>
            <person name="de Groot N.N."/>
        </authorList>
    </citation>
    <scope>NUCLEOTIDE SEQUENCE [LARGE SCALE GENOMIC DNA]</scope>
    <source>
        <strain evidence="3 4">A52C2</strain>
    </source>
</reference>
<sequence length="422" mass="45758">MGRMKPQRRVLGTLPAIGFMALAVTATTTTATSFHDRPDFSGDGAPARRLAADLQLISVDTPSATLARFEDAIRARTARSRVEMADNNVNRAGKSDLQITRNARVGFRNGIPSAGQVFDLKSIFSNQTDDKALPRVSFAIPDADFRSTLVAFSSFVPSADPASDAPVRVARASIGTPPASIPWVASAKTAGAPVVLAKGDRPAAILAKADAEAPVLAYANPESEIQAPFSAVMRGSDEAASANGVAVPLDRPDKTVLTAWLDGRSMAQFDPNYHDWTSTVLPASVHEPEEQACLARGVYFEARGESEEGQAAVAQVILNRVKNPAYPNTICEVVYQNAEWRDHCQFSFACDGDRKRIYDFGAWQTAQRVAEEVTDGKTWIADVGDSTHYHAVYVKPRWARTMEKMDKIGRHVFYRTLGGGWS</sequence>
<keyword evidence="4" id="KW-1185">Reference proteome</keyword>
<keyword evidence="3" id="KW-0378">Hydrolase</keyword>